<keyword evidence="6" id="KW-0811">Translocation</keyword>
<evidence type="ECO:0000256" key="2">
    <source>
        <dbReference type="ARBA" id="ARBA00022448"/>
    </source>
</evidence>
<feature type="compositionally biased region" description="Low complexity" evidence="8">
    <location>
        <begin position="106"/>
        <end position="126"/>
    </location>
</feature>
<evidence type="ECO:0000313" key="9">
    <source>
        <dbReference type="EMBL" id="UWZ40099.1"/>
    </source>
</evidence>
<dbReference type="Gene3D" id="1.20.5.3310">
    <property type="match status" value="1"/>
</dbReference>
<evidence type="ECO:0000313" key="10">
    <source>
        <dbReference type="Proteomes" id="UP001058271"/>
    </source>
</evidence>
<evidence type="ECO:0000256" key="8">
    <source>
        <dbReference type="SAM" id="MobiDB-lite"/>
    </source>
</evidence>
<reference evidence="9" key="1">
    <citation type="submission" date="2021-04" db="EMBL/GenBank/DDBJ databases">
        <title>Biosynthetic gene clusters of Dactylosporangioum roseum.</title>
        <authorList>
            <person name="Hartkoorn R.C."/>
            <person name="Beaudoing E."/>
            <person name="Hot D."/>
            <person name="Moureu S."/>
        </authorList>
    </citation>
    <scope>NUCLEOTIDE SEQUENCE</scope>
    <source>
        <strain evidence="9">NRRL B-16295</strain>
    </source>
</reference>
<sequence length="140" mass="15110">MGLENLDGWHLIALIVAGLLIFGPDRLPRAVGDGLRMVRRARRTAEDATDHLRREFGIDVRPEDLRPGTPLRQRLLTAADEASLREPLRDLYDEVRGVAGAVERGAQAAVGAAGRGSSPGRRATSAPPRPAGRTSWDDAT</sequence>
<keyword evidence="5" id="KW-1133">Transmembrane helix</keyword>
<dbReference type="EMBL" id="CP073721">
    <property type="protein sequence ID" value="UWZ40099.1"/>
    <property type="molecule type" value="Genomic_DNA"/>
</dbReference>
<evidence type="ECO:0000256" key="1">
    <source>
        <dbReference type="ARBA" id="ARBA00004167"/>
    </source>
</evidence>
<keyword evidence="4" id="KW-0653">Protein transport</keyword>
<proteinExistence type="predicted"/>
<protein>
    <submittedName>
        <fullName evidence="9">Twin-arginine translocase TatA/TatE family subunit</fullName>
    </submittedName>
</protein>
<evidence type="ECO:0000256" key="5">
    <source>
        <dbReference type="ARBA" id="ARBA00022989"/>
    </source>
</evidence>
<dbReference type="Proteomes" id="UP001058271">
    <property type="component" value="Chromosome"/>
</dbReference>
<name>A0ABY5ZEJ8_9ACTN</name>
<feature type="region of interest" description="Disordered" evidence="8">
    <location>
        <begin position="106"/>
        <end position="140"/>
    </location>
</feature>
<keyword evidence="10" id="KW-1185">Reference proteome</keyword>
<dbReference type="PRINTS" id="PR01506">
    <property type="entry name" value="TATBPROTEIN"/>
</dbReference>
<accession>A0ABY5ZEJ8</accession>
<dbReference type="InterPro" id="IPR003369">
    <property type="entry name" value="TatA/B/E"/>
</dbReference>
<comment type="subcellular location">
    <subcellularLocation>
        <location evidence="1">Membrane</location>
        <topology evidence="1">Single-pass membrane protein</topology>
    </subcellularLocation>
</comment>
<gene>
    <name evidence="9" type="ORF">Drose_18990</name>
</gene>
<organism evidence="9 10">
    <name type="scientific">Dactylosporangium roseum</name>
    <dbReference type="NCBI Taxonomy" id="47989"/>
    <lineage>
        <taxon>Bacteria</taxon>
        <taxon>Bacillati</taxon>
        <taxon>Actinomycetota</taxon>
        <taxon>Actinomycetes</taxon>
        <taxon>Micromonosporales</taxon>
        <taxon>Micromonosporaceae</taxon>
        <taxon>Dactylosporangium</taxon>
    </lineage>
</organism>
<keyword evidence="2" id="KW-0813">Transport</keyword>
<keyword evidence="3" id="KW-0812">Transmembrane</keyword>
<dbReference type="Pfam" id="PF02416">
    <property type="entry name" value="TatA_B_E"/>
    <property type="match status" value="1"/>
</dbReference>
<evidence type="ECO:0000256" key="6">
    <source>
        <dbReference type="ARBA" id="ARBA00023010"/>
    </source>
</evidence>
<evidence type="ECO:0000256" key="3">
    <source>
        <dbReference type="ARBA" id="ARBA00022692"/>
    </source>
</evidence>
<evidence type="ECO:0000256" key="7">
    <source>
        <dbReference type="ARBA" id="ARBA00023136"/>
    </source>
</evidence>
<keyword evidence="7" id="KW-0472">Membrane</keyword>
<dbReference type="RefSeq" id="WP_260729546.1">
    <property type="nucleotide sequence ID" value="NZ_BAAABS010000029.1"/>
</dbReference>
<evidence type="ECO:0000256" key="4">
    <source>
        <dbReference type="ARBA" id="ARBA00022927"/>
    </source>
</evidence>